<proteinExistence type="predicted"/>
<sequence length="138" mass="14456">MNHTYSQSPVKTLGVQLSPAALPALAYYSNILSIVTAVPAIASGIVQLAPVIQRDGFSSKKAQTGVMHALISDLTVFAAVYNWWSRRDTAGFLPSTTNAVVSAAVVPTVFFAAFLGGQLTYQFGMGIGGGSSSTKKKQ</sequence>
<dbReference type="OrthoDB" id="2580011at2759"/>
<organism evidence="3 4">
    <name type="scientific">Periconia digitata</name>
    <dbReference type="NCBI Taxonomy" id="1303443"/>
    <lineage>
        <taxon>Eukaryota</taxon>
        <taxon>Fungi</taxon>
        <taxon>Dikarya</taxon>
        <taxon>Ascomycota</taxon>
        <taxon>Pezizomycotina</taxon>
        <taxon>Dothideomycetes</taxon>
        <taxon>Pleosporomycetidae</taxon>
        <taxon>Pleosporales</taxon>
        <taxon>Massarineae</taxon>
        <taxon>Periconiaceae</taxon>
        <taxon>Periconia</taxon>
    </lineage>
</organism>
<keyword evidence="4" id="KW-1185">Reference proteome</keyword>
<reference evidence="3" key="1">
    <citation type="submission" date="2023-01" db="EMBL/GenBank/DDBJ databases">
        <authorList>
            <person name="Van Ghelder C."/>
            <person name="Rancurel C."/>
        </authorList>
    </citation>
    <scope>NUCLEOTIDE SEQUENCE</scope>
    <source>
        <strain evidence="3">CNCM I-4278</strain>
    </source>
</reference>
<dbReference type="AlphaFoldDB" id="A0A9W4U6J9"/>
<keyword evidence="1" id="KW-0472">Membrane</keyword>
<dbReference type="InterPro" id="IPR019251">
    <property type="entry name" value="DUF2231_TM"/>
</dbReference>
<evidence type="ECO:0000256" key="1">
    <source>
        <dbReference type="SAM" id="Phobius"/>
    </source>
</evidence>
<feature type="transmembrane region" description="Helical" evidence="1">
    <location>
        <begin position="27"/>
        <end position="52"/>
    </location>
</feature>
<dbReference type="Pfam" id="PF09990">
    <property type="entry name" value="DUF2231"/>
    <property type="match status" value="1"/>
</dbReference>
<accession>A0A9W4U6J9</accession>
<dbReference type="Proteomes" id="UP001152607">
    <property type="component" value="Unassembled WGS sequence"/>
</dbReference>
<keyword evidence="1" id="KW-0812">Transmembrane</keyword>
<dbReference type="EMBL" id="CAOQHR010000002">
    <property type="protein sequence ID" value="CAI6314325.1"/>
    <property type="molecule type" value="Genomic_DNA"/>
</dbReference>
<feature type="domain" description="DUF2231" evidence="2">
    <location>
        <begin position="24"/>
        <end position="127"/>
    </location>
</feature>
<gene>
    <name evidence="3" type="ORF">PDIGIT_LOCUS3340</name>
</gene>
<comment type="caution">
    <text evidence="3">The sequence shown here is derived from an EMBL/GenBank/DDBJ whole genome shotgun (WGS) entry which is preliminary data.</text>
</comment>
<evidence type="ECO:0000313" key="4">
    <source>
        <dbReference type="Proteomes" id="UP001152607"/>
    </source>
</evidence>
<feature type="transmembrane region" description="Helical" evidence="1">
    <location>
        <begin position="96"/>
        <end position="115"/>
    </location>
</feature>
<feature type="transmembrane region" description="Helical" evidence="1">
    <location>
        <begin position="64"/>
        <end position="84"/>
    </location>
</feature>
<evidence type="ECO:0000313" key="3">
    <source>
        <dbReference type="EMBL" id="CAI6314325.1"/>
    </source>
</evidence>
<keyword evidence="1" id="KW-1133">Transmembrane helix</keyword>
<evidence type="ECO:0000259" key="2">
    <source>
        <dbReference type="Pfam" id="PF09990"/>
    </source>
</evidence>
<protein>
    <recommendedName>
        <fullName evidence="2">DUF2231 domain-containing protein</fullName>
    </recommendedName>
</protein>
<name>A0A9W4U6J9_9PLEO</name>